<dbReference type="Proteomes" id="UP000029995">
    <property type="component" value="Unassembled WGS sequence"/>
</dbReference>
<dbReference type="PANTHER" id="PTHR11403:SF2">
    <property type="entry name" value="CYTOCHROME BO(3) UBIQUINOL OXIDASE SUBUNIT 3"/>
    <property type="match status" value="1"/>
</dbReference>
<feature type="transmembrane region" description="Helical" evidence="8">
    <location>
        <begin position="133"/>
        <end position="158"/>
    </location>
</feature>
<sequence>MRHRPVADVSDLPTYGFGPQSPIWWGTLGFVALEGTGFALAIGAYLYLSHLAPTWPIAPPQHDIRAATILTLLLLVSVIPNHLAARWARQQDLRKVRLGLVVMSLFGIAPLVVRIFEFQALTVLWDTNAYGSIIWFLLGLHTTHLLTDAGDTIVLTVLMFTRHAKSGKRFSDVSDNAFYWYFVVASWLPIYLLLYWVQ</sequence>
<evidence type="ECO:0000256" key="7">
    <source>
        <dbReference type="RuleBase" id="RU003376"/>
    </source>
</evidence>
<name>A0A0A0CXG5_9PROT</name>
<accession>A0A0A0CXG5</accession>
<dbReference type="GO" id="GO:0004129">
    <property type="term" value="F:cytochrome-c oxidase activity"/>
    <property type="evidence" value="ECO:0007669"/>
    <property type="project" value="InterPro"/>
</dbReference>
<evidence type="ECO:0000256" key="8">
    <source>
        <dbReference type="SAM" id="Phobius"/>
    </source>
</evidence>
<evidence type="ECO:0000259" key="9">
    <source>
        <dbReference type="PROSITE" id="PS50253"/>
    </source>
</evidence>
<evidence type="ECO:0000256" key="2">
    <source>
        <dbReference type="ARBA" id="ARBA00010581"/>
    </source>
</evidence>
<evidence type="ECO:0000313" key="10">
    <source>
        <dbReference type="EMBL" id="KGM31156.1"/>
    </source>
</evidence>
<dbReference type="Pfam" id="PF00510">
    <property type="entry name" value="COX3"/>
    <property type="match status" value="1"/>
</dbReference>
<keyword evidence="5 8" id="KW-1133">Transmembrane helix</keyword>
<evidence type="ECO:0000256" key="6">
    <source>
        <dbReference type="ARBA" id="ARBA00023136"/>
    </source>
</evidence>
<feature type="transmembrane region" description="Helical" evidence="8">
    <location>
        <begin position="23"/>
        <end position="46"/>
    </location>
</feature>
<dbReference type="OrthoDB" id="7470475at2"/>
<dbReference type="Gene3D" id="1.20.120.80">
    <property type="entry name" value="Cytochrome c oxidase, subunit III, four-helix bundle"/>
    <property type="match status" value="1"/>
</dbReference>
<dbReference type="SUPFAM" id="SSF81452">
    <property type="entry name" value="Cytochrome c oxidase subunit III-like"/>
    <property type="match status" value="1"/>
</dbReference>
<feature type="transmembrane region" description="Helical" evidence="8">
    <location>
        <begin position="96"/>
        <end position="113"/>
    </location>
</feature>
<proteinExistence type="inferred from homology"/>
<dbReference type="InterPro" id="IPR013833">
    <property type="entry name" value="Cyt_c_oxidase_su3_a-hlx"/>
</dbReference>
<dbReference type="AlphaFoldDB" id="A0A0A0CXG5"/>
<evidence type="ECO:0000313" key="11">
    <source>
        <dbReference type="Proteomes" id="UP000029995"/>
    </source>
</evidence>
<dbReference type="EMBL" id="JANX01000583">
    <property type="protein sequence ID" value="KGM31156.1"/>
    <property type="molecule type" value="Genomic_DNA"/>
</dbReference>
<protein>
    <submittedName>
        <fullName evidence="10">Cytochrome C oxidase subunit III</fullName>
    </submittedName>
</protein>
<keyword evidence="3" id="KW-1003">Cell membrane</keyword>
<dbReference type="GO" id="GO:0019646">
    <property type="term" value="P:aerobic electron transport chain"/>
    <property type="evidence" value="ECO:0007669"/>
    <property type="project" value="InterPro"/>
</dbReference>
<feature type="domain" description="Heme-copper oxidase subunit III family profile" evidence="9">
    <location>
        <begin position="1"/>
        <end position="198"/>
    </location>
</feature>
<reference evidence="10 11" key="1">
    <citation type="submission" date="2014-01" db="EMBL/GenBank/DDBJ databases">
        <title>Genome sequence determination for a cystic fibrosis isolate, Inquilinus limosus.</title>
        <authorList>
            <person name="Pino M."/>
            <person name="Di Conza J."/>
            <person name="Gutkind G."/>
        </authorList>
    </citation>
    <scope>NUCLEOTIDE SEQUENCE [LARGE SCALE GENOMIC DNA]</scope>
    <source>
        <strain evidence="10 11">MP06</strain>
    </source>
</reference>
<dbReference type="InterPro" id="IPR024791">
    <property type="entry name" value="Cyt_c/ubiquinol_Oxase_su3"/>
</dbReference>
<gene>
    <name evidence="10" type="ORF">P409_28840</name>
</gene>
<dbReference type="InterPro" id="IPR000298">
    <property type="entry name" value="Cyt_c_oxidase-like_su3"/>
</dbReference>
<comment type="caution">
    <text evidence="10">The sequence shown here is derived from an EMBL/GenBank/DDBJ whole genome shotgun (WGS) entry which is preliminary data.</text>
</comment>
<feature type="transmembrane region" description="Helical" evidence="8">
    <location>
        <begin position="66"/>
        <end position="84"/>
    </location>
</feature>
<evidence type="ECO:0000256" key="3">
    <source>
        <dbReference type="ARBA" id="ARBA00022475"/>
    </source>
</evidence>
<keyword evidence="6 8" id="KW-0472">Membrane</keyword>
<evidence type="ECO:0000256" key="5">
    <source>
        <dbReference type="ARBA" id="ARBA00022989"/>
    </source>
</evidence>
<dbReference type="GO" id="GO:0005886">
    <property type="term" value="C:plasma membrane"/>
    <property type="evidence" value="ECO:0007669"/>
    <property type="project" value="UniProtKB-SubCell"/>
</dbReference>
<dbReference type="PANTHER" id="PTHR11403">
    <property type="entry name" value="CYTOCHROME C OXIDASE SUBUNIT III"/>
    <property type="match status" value="1"/>
</dbReference>
<comment type="subcellular location">
    <subcellularLocation>
        <location evidence="1 7">Cell membrane</location>
        <topology evidence="1 7">Multi-pass membrane protein</topology>
    </subcellularLocation>
</comment>
<dbReference type="InterPro" id="IPR035973">
    <property type="entry name" value="Cyt_c_oxidase_su3-like_sf"/>
</dbReference>
<feature type="transmembrane region" description="Helical" evidence="8">
    <location>
        <begin position="178"/>
        <end position="197"/>
    </location>
</feature>
<dbReference type="RefSeq" id="WP_034846547.1">
    <property type="nucleotide sequence ID" value="NZ_JANX01000583.1"/>
</dbReference>
<dbReference type="PROSITE" id="PS50253">
    <property type="entry name" value="COX3"/>
    <property type="match status" value="1"/>
</dbReference>
<organism evidence="10 11">
    <name type="scientific">Inquilinus limosus MP06</name>
    <dbReference type="NCBI Taxonomy" id="1398085"/>
    <lineage>
        <taxon>Bacteria</taxon>
        <taxon>Pseudomonadati</taxon>
        <taxon>Pseudomonadota</taxon>
        <taxon>Alphaproteobacteria</taxon>
        <taxon>Rhodospirillales</taxon>
        <taxon>Rhodospirillaceae</taxon>
        <taxon>Inquilinus</taxon>
    </lineage>
</organism>
<comment type="similarity">
    <text evidence="2 7">Belongs to the cytochrome c oxidase subunit 3 family.</text>
</comment>
<keyword evidence="4 7" id="KW-0812">Transmembrane</keyword>
<evidence type="ECO:0000256" key="1">
    <source>
        <dbReference type="ARBA" id="ARBA00004651"/>
    </source>
</evidence>
<evidence type="ECO:0000256" key="4">
    <source>
        <dbReference type="ARBA" id="ARBA00022692"/>
    </source>
</evidence>